<comment type="caution">
    <text evidence="1">The sequence shown here is derived from an EMBL/GenBank/DDBJ whole genome shotgun (WGS) entry which is preliminary data.</text>
</comment>
<gene>
    <name evidence="1" type="ORF">MtrunA17_Chr5g0445431</name>
</gene>
<dbReference type="AlphaFoldDB" id="A0A396HX22"/>
<organism evidence="1">
    <name type="scientific">Medicago truncatula</name>
    <name type="common">Barrel medic</name>
    <name type="synonym">Medicago tribuloides</name>
    <dbReference type="NCBI Taxonomy" id="3880"/>
    <lineage>
        <taxon>Eukaryota</taxon>
        <taxon>Viridiplantae</taxon>
        <taxon>Streptophyta</taxon>
        <taxon>Embryophyta</taxon>
        <taxon>Tracheophyta</taxon>
        <taxon>Spermatophyta</taxon>
        <taxon>Magnoliopsida</taxon>
        <taxon>eudicotyledons</taxon>
        <taxon>Gunneridae</taxon>
        <taxon>Pentapetalae</taxon>
        <taxon>rosids</taxon>
        <taxon>fabids</taxon>
        <taxon>Fabales</taxon>
        <taxon>Fabaceae</taxon>
        <taxon>Papilionoideae</taxon>
        <taxon>50 kb inversion clade</taxon>
        <taxon>NPAAA clade</taxon>
        <taxon>Hologalegina</taxon>
        <taxon>IRL clade</taxon>
        <taxon>Trifolieae</taxon>
        <taxon>Medicago</taxon>
    </lineage>
</organism>
<sequence length="44" mass="4918">MRGSSHGPGGNLVVELLKLHLLTILNSTKRMRKESMKMILEKGL</sequence>
<dbReference type="Gramene" id="rna33497">
    <property type="protein sequence ID" value="RHN57906.1"/>
    <property type="gene ID" value="gene33497"/>
</dbReference>
<accession>A0A396HX22</accession>
<dbReference type="EMBL" id="PSQE01000005">
    <property type="protein sequence ID" value="RHN57906.1"/>
    <property type="molecule type" value="Genomic_DNA"/>
</dbReference>
<dbReference type="Proteomes" id="UP000265566">
    <property type="component" value="Chromosome 5"/>
</dbReference>
<evidence type="ECO:0000313" key="1">
    <source>
        <dbReference type="EMBL" id="RHN57906.1"/>
    </source>
</evidence>
<reference evidence="1" key="1">
    <citation type="journal article" date="2018" name="Nat. Plants">
        <title>Whole-genome landscape of Medicago truncatula symbiotic genes.</title>
        <authorList>
            <person name="Pecrix Y."/>
            <person name="Gamas P."/>
            <person name="Carrere S."/>
        </authorList>
    </citation>
    <scope>NUCLEOTIDE SEQUENCE</scope>
    <source>
        <tissue evidence="1">Leaves</tissue>
    </source>
</reference>
<protein>
    <submittedName>
        <fullName evidence="1">Uncharacterized protein</fullName>
    </submittedName>
</protein>
<name>A0A396HX22_MEDTR</name>
<proteinExistence type="predicted"/>